<feature type="domain" description="Protein kinase" evidence="8">
    <location>
        <begin position="73"/>
        <end position="379"/>
    </location>
</feature>
<dbReference type="AlphaFoldDB" id="A0A5C1AVQ4"/>
<evidence type="ECO:0000256" key="5">
    <source>
        <dbReference type="PROSITE-ProRule" id="PRU10141"/>
    </source>
</evidence>
<evidence type="ECO:0000259" key="8">
    <source>
        <dbReference type="PROSITE" id="PS50011"/>
    </source>
</evidence>
<evidence type="ECO:0000256" key="1">
    <source>
        <dbReference type="ARBA" id="ARBA00022679"/>
    </source>
</evidence>
<feature type="region of interest" description="Disordered" evidence="7">
    <location>
        <begin position="309"/>
        <end position="334"/>
    </location>
</feature>
<feature type="binding site" evidence="5">
    <location>
        <position position="103"/>
    </location>
    <ligand>
        <name>ATP</name>
        <dbReference type="ChEBI" id="CHEBI:30616"/>
    </ligand>
</feature>
<dbReference type="Pfam" id="PF00069">
    <property type="entry name" value="Pkinase"/>
    <property type="match status" value="1"/>
</dbReference>
<keyword evidence="3" id="KW-0418">Kinase</keyword>
<dbReference type="Gene3D" id="1.10.510.10">
    <property type="entry name" value="Transferase(Phosphotransferase) domain 1"/>
    <property type="match status" value="1"/>
</dbReference>
<dbReference type="OrthoDB" id="258731at2"/>
<evidence type="ECO:0000256" key="6">
    <source>
        <dbReference type="SAM" id="Coils"/>
    </source>
</evidence>
<dbReference type="RefSeq" id="WP_149115135.1">
    <property type="nucleotide sequence ID" value="NZ_CP042425.1"/>
</dbReference>
<dbReference type="Gene3D" id="3.30.200.20">
    <property type="entry name" value="Phosphorylase Kinase, domain 1"/>
    <property type="match status" value="1"/>
</dbReference>
<dbReference type="InterPro" id="IPR011009">
    <property type="entry name" value="Kinase-like_dom_sf"/>
</dbReference>
<evidence type="ECO:0000256" key="2">
    <source>
        <dbReference type="ARBA" id="ARBA00022741"/>
    </source>
</evidence>
<accession>A0A5C1AVQ4</accession>
<feature type="compositionally biased region" description="Low complexity" evidence="7">
    <location>
        <begin position="322"/>
        <end position="333"/>
    </location>
</feature>
<keyword evidence="1" id="KW-0808">Transferase</keyword>
<evidence type="ECO:0000256" key="4">
    <source>
        <dbReference type="ARBA" id="ARBA00022840"/>
    </source>
</evidence>
<reference evidence="10" key="1">
    <citation type="submission" date="2019-08" db="EMBL/GenBank/DDBJ databases">
        <title>Limnoglobus roseus gen. nov., sp. nov., a novel freshwater planctomycete with a giant genome from the family Gemmataceae.</title>
        <authorList>
            <person name="Kulichevskaya I.S."/>
            <person name="Naumoff D.G."/>
            <person name="Miroshnikov K."/>
            <person name="Ivanova A."/>
            <person name="Philippov D.A."/>
            <person name="Hakobyan A."/>
            <person name="Rijpstra I.C."/>
            <person name="Sinninghe Damste J.S."/>
            <person name="Liesack W."/>
            <person name="Dedysh S.N."/>
        </authorList>
    </citation>
    <scope>NUCLEOTIDE SEQUENCE [LARGE SCALE GENOMIC DNA]</scope>
    <source>
        <strain evidence="10">PX52</strain>
    </source>
</reference>
<dbReference type="PROSITE" id="PS00108">
    <property type="entry name" value="PROTEIN_KINASE_ST"/>
    <property type="match status" value="1"/>
</dbReference>
<organism evidence="9 10">
    <name type="scientific">Limnoglobus roseus</name>
    <dbReference type="NCBI Taxonomy" id="2598579"/>
    <lineage>
        <taxon>Bacteria</taxon>
        <taxon>Pseudomonadati</taxon>
        <taxon>Planctomycetota</taxon>
        <taxon>Planctomycetia</taxon>
        <taxon>Gemmatales</taxon>
        <taxon>Gemmataceae</taxon>
        <taxon>Limnoglobus</taxon>
    </lineage>
</organism>
<dbReference type="InterPro" id="IPR008271">
    <property type="entry name" value="Ser/Thr_kinase_AS"/>
</dbReference>
<dbReference type="SMART" id="SM00028">
    <property type="entry name" value="TPR"/>
    <property type="match status" value="4"/>
</dbReference>
<dbReference type="SMART" id="SM00220">
    <property type="entry name" value="S_TKc"/>
    <property type="match status" value="1"/>
</dbReference>
<dbReference type="PROSITE" id="PS00107">
    <property type="entry name" value="PROTEIN_KINASE_ATP"/>
    <property type="match status" value="1"/>
</dbReference>
<dbReference type="GO" id="GO:0005524">
    <property type="term" value="F:ATP binding"/>
    <property type="evidence" value="ECO:0007669"/>
    <property type="project" value="UniProtKB-UniRule"/>
</dbReference>
<keyword evidence="10" id="KW-1185">Reference proteome</keyword>
<evidence type="ECO:0000313" key="10">
    <source>
        <dbReference type="Proteomes" id="UP000324974"/>
    </source>
</evidence>
<dbReference type="InterPro" id="IPR000719">
    <property type="entry name" value="Prot_kinase_dom"/>
</dbReference>
<evidence type="ECO:0000256" key="3">
    <source>
        <dbReference type="ARBA" id="ARBA00022777"/>
    </source>
</evidence>
<feature type="coiled-coil region" evidence="6">
    <location>
        <begin position="469"/>
        <end position="496"/>
    </location>
</feature>
<keyword evidence="6" id="KW-0175">Coiled coil</keyword>
<dbReference type="EMBL" id="CP042425">
    <property type="protein sequence ID" value="QEL20888.1"/>
    <property type="molecule type" value="Genomic_DNA"/>
</dbReference>
<dbReference type="InterPro" id="IPR017441">
    <property type="entry name" value="Protein_kinase_ATP_BS"/>
</dbReference>
<dbReference type="SUPFAM" id="SSF56112">
    <property type="entry name" value="Protein kinase-like (PK-like)"/>
    <property type="match status" value="1"/>
</dbReference>
<dbReference type="Proteomes" id="UP000324974">
    <property type="component" value="Chromosome"/>
</dbReference>
<sequence>MAPAESIFFAALERLPGERTAFLAEACAGDTALKARIERMLAAQPALGQFLAPPAPTAAAPAGQPGTVVAGRYKLLERIGEGGMGTVWRAEQQQPVRREVALKLVRGEHQFARPFRVRFEAERQALALMDHPHIAKLLDAGTTGPAEIDAVGVDRPYFVMELVRGIPLNLFCDQRRLSIPDRLRLFVQICSAVHHAHQKGVLHRDLKPGNVLVESHDGRPVARVIDFGLAKATGDLRLTEQTLFTQFGGVVGTPLYMAPEQATFNAVDVDTRADVYALGVILYELLTGTTPIEHEAAKQTPLEDVLRLIRDSDPPTPSNRLSSTAQSAATAAARGTEPAKLDRFLRGDLDWVVMKALAKERDRRYESAAAFATDVERFLRDEPVLAGPPGAAYRVRKFVRRNRPQVVAAALLLFALVADIAGTTAGLIQAESRRQEADHARGQEAGQRTRAEEALGREGQERTRAELALGREAAERARAEQALDQTRQALESLLTSLIGESLLDTQRPLTDEQKNILAQLLAHFEKLAQEPPGDEASRFRAGRAAMRVGHIQTRLGRKVDAEATDRRAVAAFAALAADYPGNPTHHRNLAGCHNNLGSRLKASGQFEAALEQFKTALVIQTRLAADHPKESEYRLDLGMSHHNLGLAYMARSAREAEVHYREAITIRKKLADQFPDAPAYRRQLASTYAFLGQHLAFQKRWPAAEAEYDQFLEIMEKLVADFRNVAEYRRDLGDAYNDLAVLTPPEKGLKERRLRQALEIRENLAANALDVVEYQLVLGGNYCDLGKHLTRAGRPADGADLLGKAIDTLKAVLDRDRRSDQARQFLLISHVGRARAYEALNKHREALADWDQAVPLCPKDQEAGVRKLRVHSRERNGLLAQAAAEVAELARAEKWTGNQFYELAWICARASRRVVDRKDENADRAVELLRAAVAAGFKNAEGLAKNEDFALLRDRDDYKKVIETMMKPNP</sequence>
<dbReference type="KEGG" id="lrs:PX52LOC_08009"/>
<keyword evidence="2 5" id="KW-0547">Nucleotide-binding</keyword>
<dbReference type="PANTHER" id="PTHR43289:SF6">
    <property type="entry name" value="SERINE_THREONINE-PROTEIN KINASE NEKL-3"/>
    <property type="match status" value="1"/>
</dbReference>
<dbReference type="GO" id="GO:0004674">
    <property type="term" value="F:protein serine/threonine kinase activity"/>
    <property type="evidence" value="ECO:0007669"/>
    <property type="project" value="TreeGrafter"/>
</dbReference>
<name>A0A5C1AVQ4_9BACT</name>
<evidence type="ECO:0000256" key="7">
    <source>
        <dbReference type="SAM" id="MobiDB-lite"/>
    </source>
</evidence>
<gene>
    <name evidence="9" type="ORF">PX52LOC_08009</name>
</gene>
<dbReference type="PROSITE" id="PS50011">
    <property type="entry name" value="PROTEIN_KINASE_DOM"/>
    <property type="match status" value="1"/>
</dbReference>
<dbReference type="InterPro" id="IPR019734">
    <property type="entry name" value="TPR_rpt"/>
</dbReference>
<proteinExistence type="predicted"/>
<dbReference type="CDD" id="cd14014">
    <property type="entry name" value="STKc_PknB_like"/>
    <property type="match status" value="1"/>
</dbReference>
<keyword evidence="4 5" id="KW-0067">ATP-binding</keyword>
<feature type="region of interest" description="Disordered" evidence="7">
    <location>
        <begin position="432"/>
        <end position="462"/>
    </location>
</feature>
<evidence type="ECO:0000313" key="9">
    <source>
        <dbReference type="EMBL" id="QEL20888.1"/>
    </source>
</evidence>
<dbReference type="InterPro" id="IPR011990">
    <property type="entry name" value="TPR-like_helical_dom_sf"/>
</dbReference>
<protein>
    <submittedName>
        <fullName evidence="9">Tetratricopeptide repeat protein</fullName>
    </submittedName>
</protein>
<dbReference type="PANTHER" id="PTHR43289">
    <property type="entry name" value="MITOGEN-ACTIVATED PROTEIN KINASE KINASE KINASE 20-RELATED"/>
    <property type="match status" value="1"/>
</dbReference>
<dbReference type="SUPFAM" id="SSF48452">
    <property type="entry name" value="TPR-like"/>
    <property type="match status" value="2"/>
</dbReference>
<dbReference type="Gene3D" id="1.25.40.10">
    <property type="entry name" value="Tetratricopeptide repeat domain"/>
    <property type="match status" value="3"/>
</dbReference>